<organism evidence="3 4">
    <name type="scientific">Kutzneria viridogrisea</name>
    <dbReference type="NCBI Taxonomy" id="47990"/>
    <lineage>
        <taxon>Bacteria</taxon>
        <taxon>Bacillati</taxon>
        <taxon>Actinomycetota</taxon>
        <taxon>Actinomycetes</taxon>
        <taxon>Pseudonocardiales</taxon>
        <taxon>Pseudonocardiaceae</taxon>
        <taxon>Kutzneria</taxon>
    </lineage>
</organism>
<comment type="caution">
    <text evidence="3">The sequence shown here is derived from an EMBL/GenBank/DDBJ whole genome shotgun (WGS) entry which is preliminary data.</text>
</comment>
<dbReference type="InterPro" id="IPR011009">
    <property type="entry name" value="Kinase-like_dom_sf"/>
</dbReference>
<accession>A0ABR6BBU9</accession>
<dbReference type="Gene3D" id="3.90.1200.10">
    <property type="match status" value="1"/>
</dbReference>
<keyword evidence="3" id="KW-0808">Transferase</keyword>
<name>A0ABR6BBU9_9PSEU</name>
<reference evidence="3 4" key="1">
    <citation type="submission" date="2020-08" db="EMBL/GenBank/DDBJ databases">
        <title>Genomic Encyclopedia of Archaeal and Bacterial Type Strains, Phase II (KMG-II): from individual species to whole genera.</title>
        <authorList>
            <person name="Goeker M."/>
        </authorList>
    </citation>
    <scope>NUCLEOTIDE SEQUENCE [LARGE SCALE GENOMIC DNA]</scope>
    <source>
        <strain evidence="3 4">DSM 43850</strain>
    </source>
</reference>
<evidence type="ECO:0000259" key="2">
    <source>
        <dbReference type="Pfam" id="PF01636"/>
    </source>
</evidence>
<dbReference type="SUPFAM" id="SSF56112">
    <property type="entry name" value="Protein kinase-like (PK-like)"/>
    <property type="match status" value="1"/>
</dbReference>
<sequence>MAEVRLRHGQRQVRREHRAATSVYEQALAAPAWDEPPMWVHGDPAPGNLLCSDGRLSAVIDFGTLAVGDPAVDLALPRGTADLPHRHARGRRDLGPWQGVGTDR</sequence>
<dbReference type="EMBL" id="JACJID010000001">
    <property type="protein sequence ID" value="MBA8924349.1"/>
    <property type="molecule type" value="Genomic_DNA"/>
</dbReference>
<dbReference type="GO" id="GO:0016301">
    <property type="term" value="F:kinase activity"/>
    <property type="evidence" value="ECO:0007669"/>
    <property type="project" value="UniProtKB-KW"/>
</dbReference>
<gene>
    <name evidence="3" type="ORF">BC739_001546</name>
</gene>
<evidence type="ECO:0000313" key="4">
    <source>
        <dbReference type="Proteomes" id="UP000517916"/>
    </source>
</evidence>
<evidence type="ECO:0000256" key="1">
    <source>
        <dbReference type="SAM" id="MobiDB-lite"/>
    </source>
</evidence>
<dbReference type="Proteomes" id="UP000517916">
    <property type="component" value="Unassembled WGS sequence"/>
</dbReference>
<feature type="domain" description="Aminoglycoside phosphotransferase" evidence="2">
    <location>
        <begin position="14"/>
        <end position="75"/>
    </location>
</feature>
<keyword evidence="4" id="KW-1185">Reference proteome</keyword>
<dbReference type="Pfam" id="PF01636">
    <property type="entry name" value="APH"/>
    <property type="match status" value="1"/>
</dbReference>
<keyword evidence="3" id="KW-0418">Kinase</keyword>
<feature type="region of interest" description="Disordered" evidence="1">
    <location>
        <begin position="81"/>
        <end position="104"/>
    </location>
</feature>
<dbReference type="InterPro" id="IPR002575">
    <property type="entry name" value="Aminoglycoside_PTrfase"/>
</dbReference>
<protein>
    <submittedName>
        <fullName evidence="3">Aminoglycoside phosphotransferase (APT) family kinase protein</fullName>
    </submittedName>
</protein>
<evidence type="ECO:0000313" key="3">
    <source>
        <dbReference type="EMBL" id="MBA8924349.1"/>
    </source>
</evidence>
<proteinExistence type="predicted"/>